<proteinExistence type="predicted"/>
<organism evidence="1 2">
    <name type="scientific">Reticulomyxa filosa</name>
    <dbReference type="NCBI Taxonomy" id="46433"/>
    <lineage>
        <taxon>Eukaryota</taxon>
        <taxon>Sar</taxon>
        <taxon>Rhizaria</taxon>
        <taxon>Retaria</taxon>
        <taxon>Foraminifera</taxon>
        <taxon>Monothalamids</taxon>
        <taxon>Reticulomyxidae</taxon>
        <taxon>Reticulomyxa</taxon>
    </lineage>
</organism>
<dbReference type="AlphaFoldDB" id="X6MV52"/>
<accession>X6MV52</accession>
<gene>
    <name evidence="1" type="ORF">RFI_19987</name>
</gene>
<dbReference type="Gene3D" id="3.40.50.300">
    <property type="entry name" value="P-loop containing nucleotide triphosphate hydrolases"/>
    <property type="match status" value="1"/>
</dbReference>
<evidence type="ECO:0000313" key="1">
    <source>
        <dbReference type="EMBL" id="ETO17337.1"/>
    </source>
</evidence>
<keyword evidence="2" id="KW-1185">Reference proteome</keyword>
<dbReference type="SUPFAM" id="SSF52540">
    <property type="entry name" value="P-loop containing nucleoside triphosphate hydrolases"/>
    <property type="match status" value="1"/>
</dbReference>
<name>X6MV52_RETFI</name>
<protein>
    <submittedName>
        <fullName evidence="1">Uncharacterized protein</fullName>
    </submittedName>
</protein>
<evidence type="ECO:0000313" key="2">
    <source>
        <dbReference type="Proteomes" id="UP000023152"/>
    </source>
</evidence>
<dbReference type="EMBL" id="ASPP01016848">
    <property type="protein sequence ID" value="ETO17337.1"/>
    <property type="molecule type" value="Genomic_DNA"/>
</dbReference>
<sequence length="153" mass="18235">MNVSKNKKKKVLPYDLISEILKFSSILQFSKCISTAEAKQFALKLGAFRYIECSSIKNENIYKVIETCILAAVGDRYEKSRKKFYHNQKQRKQRLVIITHLLFNIIIKNKRYLHDNYLFKQFGCEYTCINIDLKQHFDLVINKFELMQQIIKQ</sequence>
<dbReference type="Proteomes" id="UP000023152">
    <property type="component" value="Unassembled WGS sequence"/>
</dbReference>
<reference evidence="1 2" key="1">
    <citation type="journal article" date="2013" name="Curr. Biol.">
        <title>The Genome of the Foraminiferan Reticulomyxa filosa.</title>
        <authorList>
            <person name="Glockner G."/>
            <person name="Hulsmann N."/>
            <person name="Schleicher M."/>
            <person name="Noegel A.A."/>
            <person name="Eichinger L."/>
            <person name="Gallinger C."/>
            <person name="Pawlowski J."/>
            <person name="Sierra R."/>
            <person name="Euteneuer U."/>
            <person name="Pillet L."/>
            <person name="Moustafa A."/>
            <person name="Platzer M."/>
            <person name="Groth M."/>
            <person name="Szafranski K."/>
            <person name="Schliwa M."/>
        </authorList>
    </citation>
    <scope>NUCLEOTIDE SEQUENCE [LARGE SCALE GENOMIC DNA]</scope>
</reference>
<comment type="caution">
    <text evidence="1">The sequence shown here is derived from an EMBL/GenBank/DDBJ whole genome shotgun (WGS) entry which is preliminary data.</text>
</comment>
<dbReference type="InterPro" id="IPR027417">
    <property type="entry name" value="P-loop_NTPase"/>
</dbReference>